<dbReference type="InterPro" id="IPR011993">
    <property type="entry name" value="PH-like_dom_sf"/>
</dbReference>
<feature type="compositionally biased region" description="Basic and acidic residues" evidence="4">
    <location>
        <begin position="876"/>
        <end position="887"/>
    </location>
</feature>
<accession>A0A7R8UZV6</accession>
<dbReference type="SMART" id="SM00325">
    <property type="entry name" value="RhoGEF"/>
    <property type="match status" value="1"/>
</dbReference>
<feature type="compositionally biased region" description="Polar residues" evidence="4">
    <location>
        <begin position="123"/>
        <end position="133"/>
    </location>
</feature>
<dbReference type="OrthoDB" id="2272012at2759"/>
<dbReference type="InterPro" id="IPR035899">
    <property type="entry name" value="DBL_dom_sf"/>
</dbReference>
<dbReference type="FunCoup" id="A0A7R8UZV6">
    <property type="interactions" value="282"/>
</dbReference>
<feature type="compositionally biased region" description="Low complexity" evidence="4">
    <location>
        <begin position="989"/>
        <end position="999"/>
    </location>
</feature>
<feature type="region of interest" description="Disordered" evidence="4">
    <location>
        <begin position="25"/>
        <end position="133"/>
    </location>
</feature>
<feature type="compositionally biased region" description="Polar residues" evidence="4">
    <location>
        <begin position="923"/>
        <end position="943"/>
    </location>
</feature>
<dbReference type="Pfam" id="PF17838">
    <property type="entry name" value="PH_16"/>
    <property type="match status" value="1"/>
</dbReference>
<dbReference type="SUPFAM" id="SSF50729">
    <property type="entry name" value="PH domain-like"/>
    <property type="match status" value="1"/>
</dbReference>
<dbReference type="GO" id="GO:0005737">
    <property type="term" value="C:cytoplasm"/>
    <property type="evidence" value="ECO:0007669"/>
    <property type="project" value="UniProtKB-SubCell"/>
</dbReference>
<dbReference type="InParanoid" id="A0A7R8UZV6"/>
<dbReference type="EMBL" id="LR899012">
    <property type="protein sequence ID" value="CAD7089531.1"/>
    <property type="molecule type" value="Genomic_DNA"/>
</dbReference>
<feature type="region of interest" description="Disordered" evidence="4">
    <location>
        <begin position="183"/>
        <end position="442"/>
    </location>
</feature>
<feature type="compositionally biased region" description="Polar residues" evidence="4">
    <location>
        <begin position="196"/>
        <end position="217"/>
    </location>
</feature>
<dbReference type="GO" id="GO:0001664">
    <property type="term" value="F:G protein-coupled receptor binding"/>
    <property type="evidence" value="ECO:0007669"/>
    <property type="project" value="TreeGrafter"/>
</dbReference>
<feature type="compositionally biased region" description="Basic residues" evidence="4">
    <location>
        <begin position="315"/>
        <end position="328"/>
    </location>
</feature>
<name>A0A7R8UZV6_HERIL</name>
<keyword evidence="2" id="KW-0963">Cytoplasm</keyword>
<dbReference type="InterPro" id="IPR041020">
    <property type="entry name" value="PH_16"/>
</dbReference>
<feature type="compositionally biased region" description="Basic and acidic residues" evidence="4">
    <location>
        <begin position="949"/>
        <end position="970"/>
    </location>
</feature>
<feature type="region of interest" description="Disordered" evidence="4">
    <location>
        <begin position="876"/>
        <end position="999"/>
    </location>
</feature>
<dbReference type="GO" id="GO:0005085">
    <property type="term" value="F:guanyl-nucleotide exchange factor activity"/>
    <property type="evidence" value="ECO:0007669"/>
    <property type="project" value="InterPro"/>
</dbReference>
<feature type="compositionally biased region" description="Basic and acidic residues" evidence="4">
    <location>
        <begin position="218"/>
        <end position="229"/>
    </location>
</feature>
<evidence type="ECO:0000256" key="4">
    <source>
        <dbReference type="SAM" id="MobiDB-lite"/>
    </source>
</evidence>
<proteinExistence type="predicted"/>
<feature type="compositionally biased region" description="Basic and acidic residues" evidence="4">
    <location>
        <begin position="899"/>
        <end position="912"/>
    </location>
</feature>
<comment type="subcellular location">
    <subcellularLocation>
        <location evidence="1">Cytoplasm</location>
    </subcellularLocation>
</comment>
<dbReference type="PROSITE" id="PS50010">
    <property type="entry name" value="DH_2"/>
    <property type="match status" value="1"/>
</dbReference>
<feature type="region of interest" description="Disordered" evidence="4">
    <location>
        <begin position="1375"/>
        <end position="1400"/>
    </location>
</feature>
<feature type="compositionally biased region" description="Basic and acidic residues" evidence="4">
    <location>
        <begin position="84"/>
        <end position="95"/>
    </location>
</feature>
<dbReference type="Gene3D" id="2.30.29.30">
    <property type="entry name" value="Pleckstrin-homology domain (PH domain)/Phosphotyrosine-binding domain (PTB)"/>
    <property type="match status" value="1"/>
</dbReference>
<protein>
    <recommendedName>
        <fullName evidence="5">DH domain-containing protein</fullName>
    </recommendedName>
</protein>
<dbReference type="PANTHER" id="PTHR45872:SF2">
    <property type="entry name" value="RHO GUANINE NUCLEOTIDE EXCHANGE FACTOR 2, ISOFORM D"/>
    <property type="match status" value="1"/>
</dbReference>
<dbReference type="CDD" id="cd00160">
    <property type="entry name" value="RhoGEF"/>
    <property type="match status" value="1"/>
</dbReference>
<feature type="domain" description="DH" evidence="5">
    <location>
        <begin position="533"/>
        <end position="728"/>
    </location>
</feature>
<evidence type="ECO:0000256" key="3">
    <source>
        <dbReference type="ARBA" id="ARBA00022553"/>
    </source>
</evidence>
<feature type="compositionally biased region" description="Basic and acidic residues" evidence="4">
    <location>
        <begin position="108"/>
        <end position="119"/>
    </location>
</feature>
<organism evidence="6 7">
    <name type="scientific">Hermetia illucens</name>
    <name type="common">Black soldier fly</name>
    <dbReference type="NCBI Taxonomy" id="343691"/>
    <lineage>
        <taxon>Eukaryota</taxon>
        <taxon>Metazoa</taxon>
        <taxon>Ecdysozoa</taxon>
        <taxon>Arthropoda</taxon>
        <taxon>Hexapoda</taxon>
        <taxon>Insecta</taxon>
        <taxon>Pterygota</taxon>
        <taxon>Neoptera</taxon>
        <taxon>Endopterygota</taxon>
        <taxon>Diptera</taxon>
        <taxon>Brachycera</taxon>
        <taxon>Stratiomyomorpha</taxon>
        <taxon>Stratiomyidae</taxon>
        <taxon>Hermetiinae</taxon>
        <taxon>Hermetia</taxon>
    </lineage>
</organism>
<dbReference type="InterPro" id="IPR000219">
    <property type="entry name" value="DH_dom"/>
</dbReference>
<evidence type="ECO:0000256" key="1">
    <source>
        <dbReference type="ARBA" id="ARBA00004496"/>
    </source>
</evidence>
<feature type="compositionally biased region" description="Polar residues" evidence="4">
    <location>
        <begin position="971"/>
        <end position="982"/>
    </location>
</feature>
<dbReference type="CDD" id="cd13329">
    <property type="entry name" value="PH_RhoGEF"/>
    <property type="match status" value="1"/>
</dbReference>
<feature type="compositionally biased region" description="Basic and acidic residues" evidence="4">
    <location>
        <begin position="240"/>
        <end position="261"/>
    </location>
</feature>
<evidence type="ECO:0000259" key="5">
    <source>
        <dbReference type="PROSITE" id="PS50010"/>
    </source>
</evidence>
<reference evidence="6 7" key="1">
    <citation type="submission" date="2020-11" db="EMBL/GenBank/DDBJ databases">
        <authorList>
            <person name="Wallbank WR R."/>
            <person name="Pardo Diaz C."/>
            <person name="Kozak K."/>
            <person name="Martin S."/>
            <person name="Jiggins C."/>
            <person name="Moest M."/>
            <person name="Warren A I."/>
            <person name="Generalovic N T."/>
            <person name="Byers J.R.P. K."/>
            <person name="Montejo-Kovacevich G."/>
            <person name="Yen C E."/>
        </authorList>
    </citation>
    <scope>NUCLEOTIDE SEQUENCE [LARGE SCALE GENOMIC DNA]</scope>
</reference>
<dbReference type="PANTHER" id="PTHR45872">
    <property type="entry name" value="RHO GUANINE NUCLEOTIDE EXCHANGE FACTOR 2, ISOFORM D"/>
    <property type="match status" value="1"/>
</dbReference>
<evidence type="ECO:0000313" key="7">
    <source>
        <dbReference type="Proteomes" id="UP000594454"/>
    </source>
</evidence>
<feature type="region of interest" description="Disordered" evidence="4">
    <location>
        <begin position="1191"/>
        <end position="1289"/>
    </location>
</feature>
<gene>
    <name evidence="6" type="ORF">HERILL_LOCUS12073</name>
</gene>
<sequence length="1400" mass="154805">MWFRPGNQSSVDSDRLSVSSLKKRIRNAGKSSLKSSSLEASGNVSKASSIDDINEKSTNKVPRASRAATDPPTRKLTSKSTTNSEKEKALDDRKFRNNKVMKSTSKTKIADLAKAEHQKGRTYGTSRKTSAPPILNNSEIISNCSAAVKKNVSAYSNQLNALYKLVSSNRKLSREEFERLRKKSLTEAGVAGKITTLDSENPNLTSVDQGDSTSNEKTGNEENYKEKTSAESITTDENETDKNNETEEPNGDKVDEPKENCDNGTSSNNNNNNINVDSKSISEGQDSDNISHKKVPSSLSSRVAAKISETTNNYKNRRSKPLKKRKSSRRLELYKQISIDRPLSASVARQPSDRRPDSSAQISGGSATASGQSEWTSQSVDSETNPLDVEPETSKKERSKSKSAPVSVNRSESYKERLSQKRSRNNRRKTSDPSLTKTNDEQDLALSNHAGSCSSSSLSSTSLESPSISLEQVTGPSISNSINISQLAATATSGVTSRQWLESEEEEPDHLETDWSSNVAAEILATLSDIEKKRQEIINEIYQTERSHVRTLKLLDRIFMRPLLESGVLPHDHLQSLFPPGLLSLKDIHSAFEYKLKQRRSEHGHVVRTLGDLLSEMFEGRIGEDLREYAAQVCAHQQIALEALKEKRRKDENLHRFLAKAESHKSCRRLQLKDLLPTVLQRLTKYPLLFENLVSITKRVDPDNSAEVDAIQRALDSSKRILVYVNQAVKAAEDAHKLQTIQRKLDKSSIDKDLSELRNLDLTQYKLIYDGHLQLKKIPSVQLHGLLFENMMVLLQKLDDKYLLRSFPHTLAGGGEGFISPITHFDQQTLVRQSAVDKNTFFLIITKTSQMLELKAPSSSECKTWFKHISDAAEQYKPRSKSSHDVAEDPASATLPHSNTKESLESATDRLPTETPTPDIANVSRQAADQQSATRSNNDNVTDPGTEPNTKESQRDSQKLSNDKNSDKETTTATDKNSQTEQANKKCDSSSTLYSNNSNNTRTLTQHCALLEPSEIQISISPAHTAEPVLTNSERLRRLDDKIRSDLLEKERIICDMFRVPHEHFAAIVDIASQPEAPKDTSNIALAAFAHVQTLTELVNQFMKITPEQEISAVSTAVCDRCYLRTARGASPMPPAVNVVDSTTAITTNLVSPTQAECDVYDDKIIQEDDGYCQIDELRLPSIGATMAASQPIPVASSSDSSTSDATPTVSSVESKEVNTNAQQSGVGSGKDASEQMEKSATKKIDVASEVPSEGIQKEQSKVSDNSSVSEDILQHDDHDTTTSSTKCPIDKNDASQSVKCQFVTGVNELSQSCGPNRFSHAHSLGPSVPCHVISGIVTALSSQISLLLPKINERDIERERLRRENQNLRELLNSMHARQRVEEEKETPENIKSADNPPT</sequence>
<feature type="compositionally biased region" description="Low complexity" evidence="4">
    <location>
        <begin position="1194"/>
        <end position="1213"/>
    </location>
</feature>
<dbReference type="Gene3D" id="1.20.900.10">
    <property type="entry name" value="Dbl homology (DH) domain"/>
    <property type="match status" value="1"/>
</dbReference>
<keyword evidence="3" id="KW-0597">Phosphoprotein</keyword>
<feature type="compositionally biased region" description="Low complexity" evidence="4">
    <location>
        <begin position="262"/>
        <end position="282"/>
    </location>
</feature>
<dbReference type="Pfam" id="PF00621">
    <property type="entry name" value="RhoGEF"/>
    <property type="match status" value="1"/>
</dbReference>
<dbReference type="Proteomes" id="UP000594454">
    <property type="component" value="Chromosome 4"/>
</dbReference>
<feature type="compositionally biased region" description="Low complexity" evidence="4">
    <location>
        <begin position="28"/>
        <end position="43"/>
    </location>
</feature>
<dbReference type="GO" id="GO:0007186">
    <property type="term" value="P:G protein-coupled receptor signaling pathway"/>
    <property type="evidence" value="ECO:0007669"/>
    <property type="project" value="TreeGrafter"/>
</dbReference>
<evidence type="ECO:0000256" key="2">
    <source>
        <dbReference type="ARBA" id="ARBA00022490"/>
    </source>
</evidence>
<feature type="compositionally biased region" description="Basic and acidic residues" evidence="4">
    <location>
        <begin position="1232"/>
        <end position="1247"/>
    </location>
</feature>
<keyword evidence="7" id="KW-1185">Reference proteome</keyword>
<evidence type="ECO:0000313" key="6">
    <source>
        <dbReference type="EMBL" id="CAD7089531.1"/>
    </source>
</evidence>
<feature type="compositionally biased region" description="Basic and acidic residues" evidence="4">
    <location>
        <begin position="1380"/>
        <end position="1390"/>
    </location>
</feature>
<dbReference type="SUPFAM" id="SSF48065">
    <property type="entry name" value="DBL homology domain (DH-domain)"/>
    <property type="match status" value="1"/>
</dbReference>
<feature type="compositionally biased region" description="Polar residues" evidence="4">
    <location>
        <begin position="358"/>
        <end position="385"/>
    </location>
</feature>